<feature type="transmembrane region" description="Helical" evidence="2">
    <location>
        <begin position="6"/>
        <end position="28"/>
    </location>
</feature>
<dbReference type="PROSITE" id="PS50093">
    <property type="entry name" value="PKD"/>
    <property type="match status" value="1"/>
</dbReference>
<dbReference type="CDD" id="cd00146">
    <property type="entry name" value="PKD"/>
    <property type="match status" value="1"/>
</dbReference>
<proteinExistence type="predicted"/>
<dbReference type="InterPro" id="IPR013783">
    <property type="entry name" value="Ig-like_fold"/>
</dbReference>
<gene>
    <name evidence="4" type="ORF">A3D01_04110</name>
</gene>
<sequence length="285" mass="31076">MQKGVIHLFIPLIIFLVVLVGGGLYLSLSKRRENTTQQSAAITETPLEDQIEPSNAPTLTKPSNTPMPTKTVTPTPKPTSQSTAYCKIVTYADEESSMSIKFVYGLYNGGNKYMSGAQWDFDNNGSWDTDMSVQNGSITHQYSSPGNYTIRLQLKLSDGSITGVCSASVTVPQGISVTFGGKVFKDVNCNKVWDPNEGYLSGVQVKIVRLPDYSLYKELTTDSGGNFFFTSNIGSGENLTINPSVTIIPNYSIVYYAPNYTLNSANPSQSGWLSMVPDENVPNCH</sequence>
<organism evidence="4 5">
    <name type="scientific">Candidatus Woesebacteria bacterium RIFCSPHIGHO2_02_FULL_39_13</name>
    <dbReference type="NCBI Taxonomy" id="1802505"/>
    <lineage>
        <taxon>Bacteria</taxon>
        <taxon>Candidatus Woeseibacteriota</taxon>
    </lineage>
</organism>
<dbReference type="InterPro" id="IPR035986">
    <property type="entry name" value="PKD_dom_sf"/>
</dbReference>
<feature type="region of interest" description="Disordered" evidence="1">
    <location>
        <begin position="35"/>
        <end position="81"/>
    </location>
</feature>
<protein>
    <recommendedName>
        <fullName evidence="3">PKD domain-containing protein</fullName>
    </recommendedName>
</protein>
<evidence type="ECO:0000256" key="1">
    <source>
        <dbReference type="SAM" id="MobiDB-lite"/>
    </source>
</evidence>
<name>A0A1F7Z4W3_9BACT</name>
<evidence type="ECO:0000259" key="3">
    <source>
        <dbReference type="PROSITE" id="PS50093"/>
    </source>
</evidence>
<accession>A0A1F7Z4W3</accession>
<keyword evidence="2" id="KW-0472">Membrane</keyword>
<dbReference type="InterPro" id="IPR000601">
    <property type="entry name" value="PKD_dom"/>
</dbReference>
<evidence type="ECO:0000256" key="2">
    <source>
        <dbReference type="SAM" id="Phobius"/>
    </source>
</evidence>
<keyword evidence="2" id="KW-0812">Transmembrane</keyword>
<evidence type="ECO:0000313" key="5">
    <source>
        <dbReference type="Proteomes" id="UP000177169"/>
    </source>
</evidence>
<reference evidence="4 5" key="1">
    <citation type="journal article" date="2016" name="Nat. Commun.">
        <title>Thousands of microbial genomes shed light on interconnected biogeochemical processes in an aquifer system.</title>
        <authorList>
            <person name="Anantharaman K."/>
            <person name="Brown C.T."/>
            <person name="Hug L.A."/>
            <person name="Sharon I."/>
            <person name="Castelle C.J."/>
            <person name="Probst A.J."/>
            <person name="Thomas B.C."/>
            <person name="Singh A."/>
            <person name="Wilkins M.J."/>
            <person name="Karaoz U."/>
            <person name="Brodie E.L."/>
            <person name="Williams K.H."/>
            <person name="Hubbard S.S."/>
            <person name="Banfield J.F."/>
        </authorList>
    </citation>
    <scope>NUCLEOTIDE SEQUENCE [LARGE SCALE GENOMIC DNA]</scope>
</reference>
<dbReference type="SUPFAM" id="SSF117074">
    <property type="entry name" value="Hypothetical protein PA1324"/>
    <property type="match status" value="1"/>
</dbReference>
<comment type="caution">
    <text evidence="4">The sequence shown here is derived from an EMBL/GenBank/DDBJ whole genome shotgun (WGS) entry which is preliminary data.</text>
</comment>
<evidence type="ECO:0000313" key="4">
    <source>
        <dbReference type="EMBL" id="OGM34682.1"/>
    </source>
</evidence>
<dbReference type="Proteomes" id="UP000177169">
    <property type="component" value="Unassembled WGS sequence"/>
</dbReference>
<feature type="compositionally biased region" description="Polar residues" evidence="1">
    <location>
        <begin position="52"/>
        <end position="64"/>
    </location>
</feature>
<dbReference type="Pfam" id="PF00801">
    <property type="entry name" value="PKD"/>
    <property type="match status" value="1"/>
</dbReference>
<dbReference type="SUPFAM" id="SSF49299">
    <property type="entry name" value="PKD domain"/>
    <property type="match status" value="1"/>
</dbReference>
<dbReference type="AlphaFoldDB" id="A0A1F7Z4W3"/>
<dbReference type="EMBL" id="MGGR01000003">
    <property type="protein sequence ID" value="OGM34682.1"/>
    <property type="molecule type" value="Genomic_DNA"/>
</dbReference>
<feature type="domain" description="PKD" evidence="3">
    <location>
        <begin position="118"/>
        <end position="176"/>
    </location>
</feature>
<dbReference type="Gene3D" id="2.60.40.10">
    <property type="entry name" value="Immunoglobulins"/>
    <property type="match status" value="2"/>
</dbReference>
<keyword evidence="2" id="KW-1133">Transmembrane helix</keyword>